<comment type="caution">
    <text evidence="2">The sequence shown here is derived from an EMBL/GenBank/DDBJ whole genome shotgun (WGS) entry which is preliminary data.</text>
</comment>
<dbReference type="CDD" id="cd16329">
    <property type="entry name" value="LolA_like"/>
    <property type="match status" value="1"/>
</dbReference>
<gene>
    <name evidence="2" type="ORF">US91_C0002G0038</name>
</gene>
<feature type="domain" description="Uncharacterized protein TP-0789" evidence="1">
    <location>
        <begin position="82"/>
        <end position="266"/>
    </location>
</feature>
<dbReference type="AlphaFoldDB" id="A0A0G0MB24"/>
<dbReference type="InterPro" id="IPR033399">
    <property type="entry name" value="TP_0789-like"/>
</dbReference>
<proteinExistence type="predicted"/>
<evidence type="ECO:0000313" key="3">
    <source>
        <dbReference type="Proteomes" id="UP000034022"/>
    </source>
</evidence>
<evidence type="ECO:0000313" key="2">
    <source>
        <dbReference type="EMBL" id="KKQ70959.1"/>
    </source>
</evidence>
<reference evidence="2 3" key="1">
    <citation type="journal article" date="2015" name="Nature">
        <title>rRNA introns, odd ribosomes, and small enigmatic genomes across a large radiation of phyla.</title>
        <authorList>
            <person name="Brown C.T."/>
            <person name="Hug L.A."/>
            <person name="Thomas B.C."/>
            <person name="Sharon I."/>
            <person name="Castelle C.J."/>
            <person name="Singh A."/>
            <person name="Wilkins M.J."/>
            <person name="Williams K.H."/>
            <person name="Banfield J.F."/>
        </authorList>
    </citation>
    <scope>NUCLEOTIDE SEQUENCE [LARGE SCALE GENOMIC DNA]</scope>
</reference>
<sequence>MKIYTYVATLIIGFLFGFYNYTFAAEYPFSGEDLAKLMVDADRGQTSHQIGKTILYNFKNGEWKIRQERDTEMYFRRNGKTDEQKIEFLSPSDVRGVTFLTKDQEGTENDETYTYMPALKKAFRIKGNNQFREFTNTDFKSLDLQKFNPDEFSFNITGKEKIQGHECYILESIVKSTSDEQYDKIVFWIMSDSYLVLKAQFYHASEKKDGFFKELRIEKLEKISDIWTPMHTIMENFVKKSKTEIQTITVEYNSPLDPGIFSKNSFYR</sequence>
<evidence type="ECO:0000259" key="1">
    <source>
        <dbReference type="Pfam" id="PF17131"/>
    </source>
</evidence>
<dbReference type="Gene3D" id="2.50.20.10">
    <property type="entry name" value="Lipoprotein localisation LolA/LolB/LppX"/>
    <property type="match status" value="1"/>
</dbReference>
<dbReference type="EMBL" id="LBUU01000002">
    <property type="protein sequence ID" value="KKQ70959.1"/>
    <property type="molecule type" value="Genomic_DNA"/>
</dbReference>
<name>A0A0G0MB24_9BACT</name>
<accession>A0A0G0MB24</accession>
<organism evidence="2 3">
    <name type="scientific">Candidatus Falkowbacteria bacterium GW2011_GWE1_38_31</name>
    <dbReference type="NCBI Taxonomy" id="1618638"/>
    <lineage>
        <taxon>Bacteria</taxon>
        <taxon>Candidatus Falkowiibacteriota</taxon>
    </lineage>
</organism>
<dbReference type="Proteomes" id="UP000034022">
    <property type="component" value="Unassembled WGS sequence"/>
</dbReference>
<protein>
    <recommendedName>
        <fullName evidence="1">Uncharacterized protein TP-0789 domain-containing protein</fullName>
    </recommendedName>
</protein>
<dbReference type="Pfam" id="PF17131">
    <property type="entry name" value="LolA_like"/>
    <property type="match status" value="1"/>
</dbReference>